<feature type="domain" description="Cyclin C-terminal" evidence="8">
    <location>
        <begin position="465"/>
        <end position="580"/>
    </location>
</feature>
<evidence type="ECO:0000256" key="4">
    <source>
        <dbReference type="RuleBase" id="RU000383"/>
    </source>
</evidence>
<dbReference type="InterPro" id="IPR036915">
    <property type="entry name" value="Cyclin-like_sf"/>
</dbReference>
<dbReference type="GO" id="GO:0034599">
    <property type="term" value="P:cellular response to oxidative stress"/>
    <property type="evidence" value="ECO:0007669"/>
    <property type="project" value="InterPro"/>
</dbReference>
<dbReference type="EMBL" id="QGDH01000013">
    <property type="protein sequence ID" value="RAR15336.1"/>
    <property type="molecule type" value="Genomic_DNA"/>
</dbReference>
<dbReference type="FunFam" id="1.10.472.10:FF:000001">
    <property type="entry name" value="G2/mitotic-specific cyclin"/>
    <property type="match status" value="1"/>
</dbReference>
<feature type="region of interest" description="Disordered" evidence="6">
    <location>
        <begin position="162"/>
        <end position="216"/>
    </location>
</feature>
<evidence type="ECO:0000256" key="6">
    <source>
        <dbReference type="SAM" id="MobiDB-lite"/>
    </source>
</evidence>
<feature type="region of interest" description="Disordered" evidence="6">
    <location>
        <begin position="1"/>
        <end position="34"/>
    </location>
</feature>
<evidence type="ECO:0000313" key="9">
    <source>
        <dbReference type="EMBL" id="RAR15336.1"/>
    </source>
</evidence>
<comment type="caution">
    <text evidence="9">The sequence shown here is derived from an EMBL/GenBank/DDBJ whole genome shotgun (WGS) entry which is preliminary data.</text>
</comment>
<dbReference type="Pfam" id="PF08568">
    <property type="entry name" value="Kinetochor_Ybp2"/>
    <property type="match status" value="1"/>
</dbReference>
<evidence type="ECO:0000313" key="10">
    <source>
        <dbReference type="Proteomes" id="UP000249619"/>
    </source>
</evidence>
<feature type="compositionally biased region" description="Acidic residues" evidence="6">
    <location>
        <begin position="1009"/>
        <end position="1021"/>
    </location>
</feature>
<proteinExistence type="inferred from homology"/>
<evidence type="ECO:0000256" key="5">
    <source>
        <dbReference type="SAM" id="Coils"/>
    </source>
</evidence>
<gene>
    <name evidence="9" type="ORF">DDE83_001370</name>
</gene>
<feature type="compositionally biased region" description="Polar residues" evidence="6">
    <location>
        <begin position="993"/>
        <end position="1008"/>
    </location>
</feature>
<dbReference type="PANTHER" id="PTHR28020:SF1">
    <property type="entry name" value="YAP1-BINDING PROTEIN 1-RELATED"/>
    <property type="match status" value="1"/>
</dbReference>
<dbReference type="GO" id="GO:0051301">
    <property type="term" value="P:cell division"/>
    <property type="evidence" value="ECO:0007669"/>
    <property type="project" value="UniProtKB-KW"/>
</dbReference>
<dbReference type="Gene3D" id="1.10.472.10">
    <property type="entry name" value="Cyclin-like"/>
    <property type="match status" value="2"/>
</dbReference>
<keyword evidence="5" id="KW-0175">Coiled coil</keyword>
<dbReference type="Pfam" id="PF02984">
    <property type="entry name" value="Cyclin_C"/>
    <property type="match status" value="1"/>
</dbReference>
<keyword evidence="10" id="KW-1185">Reference proteome</keyword>
<dbReference type="InterPro" id="IPR048258">
    <property type="entry name" value="Cyclins_cyclin-box"/>
</dbReference>
<dbReference type="InterPro" id="IPR006671">
    <property type="entry name" value="Cyclin_N"/>
</dbReference>
<evidence type="ECO:0000256" key="3">
    <source>
        <dbReference type="ARBA" id="ARBA00023306"/>
    </source>
</evidence>
<dbReference type="PANTHER" id="PTHR28020">
    <property type="entry name" value="YAP1-BINDING PROTEIN 1-RELATED"/>
    <property type="match status" value="1"/>
</dbReference>
<dbReference type="CDD" id="cd20512">
    <property type="entry name" value="CYCLIN_CLBs_yeast_rpt2"/>
    <property type="match status" value="1"/>
</dbReference>
<accession>A0A364NDH7</accession>
<keyword evidence="1" id="KW-0132">Cell division</keyword>
<dbReference type="CDD" id="cd20568">
    <property type="entry name" value="CYCLIN_CLBs_yeast_rpt1"/>
    <property type="match status" value="1"/>
</dbReference>
<evidence type="ECO:0000256" key="2">
    <source>
        <dbReference type="ARBA" id="ARBA00023127"/>
    </source>
</evidence>
<feature type="coiled-coil region" evidence="5">
    <location>
        <begin position="218"/>
        <end position="245"/>
    </location>
</feature>
<evidence type="ECO:0000259" key="8">
    <source>
        <dbReference type="SMART" id="SM01332"/>
    </source>
</evidence>
<organism evidence="9 10">
    <name type="scientific">Stemphylium lycopersici</name>
    <name type="common">Tomato gray leaf spot disease fungus</name>
    <name type="synonym">Thyrospora lycopersici</name>
    <dbReference type="NCBI Taxonomy" id="183478"/>
    <lineage>
        <taxon>Eukaryota</taxon>
        <taxon>Fungi</taxon>
        <taxon>Dikarya</taxon>
        <taxon>Ascomycota</taxon>
        <taxon>Pezizomycotina</taxon>
        <taxon>Dothideomycetes</taxon>
        <taxon>Pleosporomycetidae</taxon>
        <taxon>Pleosporales</taxon>
        <taxon>Pleosporineae</taxon>
        <taxon>Pleosporaceae</taxon>
        <taxon>Stemphylium</taxon>
    </lineage>
</organism>
<dbReference type="InterPro" id="IPR013763">
    <property type="entry name" value="Cyclin-like_dom"/>
</dbReference>
<dbReference type="SMART" id="SM01332">
    <property type="entry name" value="Cyclin_C"/>
    <property type="match status" value="1"/>
</dbReference>
<dbReference type="GO" id="GO:0005737">
    <property type="term" value="C:cytoplasm"/>
    <property type="evidence" value="ECO:0007669"/>
    <property type="project" value="TreeGrafter"/>
</dbReference>
<dbReference type="SUPFAM" id="SSF47954">
    <property type="entry name" value="Cyclin-like"/>
    <property type="match status" value="2"/>
</dbReference>
<dbReference type="PROSITE" id="PS00292">
    <property type="entry name" value="CYCLINS"/>
    <property type="match status" value="1"/>
</dbReference>
<dbReference type="Pfam" id="PF00134">
    <property type="entry name" value="Cyclin_N"/>
    <property type="match status" value="1"/>
</dbReference>
<protein>
    <submittedName>
        <fullName evidence="9">DUF1760-domain-containing protein</fullName>
    </submittedName>
</protein>
<feature type="region of interest" description="Disordered" evidence="6">
    <location>
        <begin position="878"/>
        <end position="914"/>
    </location>
</feature>
<name>A0A364NDH7_STELY</name>
<feature type="compositionally biased region" description="Polar residues" evidence="6">
    <location>
        <begin position="162"/>
        <end position="171"/>
    </location>
</feature>
<reference evidence="10" key="1">
    <citation type="submission" date="2018-05" db="EMBL/GenBank/DDBJ databases">
        <title>Draft genome sequence of Stemphylium lycopersici strain CIDEFI 213.</title>
        <authorList>
            <person name="Medina R."/>
            <person name="Franco M.E.E."/>
            <person name="Lucentini C.G."/>
            <person name="Saparrat M.C.N."/>
            <person name="Balatti P.A."/>
        </authorList>
    </citation>
    <scope>NUCLEOTIDE SEQUENCE [LARGE SCALE GENOMIC DNA]</scope>
    <source>
        <strain evidence="10">CIDEFI 213</strain>
    </source>
</reference>
<evidence type="ECO:0000259" key="7">
    <source>
        <dbReference type="SMART" id="SM00385"/>
    </source>
</evidence>
<dbReference type="Proteomes" id="UP000249619">
    <property type="component" value="Unassembled WGS sequence"/>
</dbReference>
<dbReference type="InterPro" id="IPR040347">
    <property type="entry name" value="YBP1/2"/>
</dbReference>
<feature type="domain" description="Cyclin-like" evidence="7">
    <location>
        <begin position="372"/>
        <end position="456"/>
    </location>
</feature>
<evidence type="ECO:0000256" key="1">
    <source>
        <dbReference type="ARBA" id="ARBA00022618"/>
    </source>
</evidence>
<dbReference type="InterPro" id="IPR004367">
    <property type="entry name" value="Cyclin_C-dom"/>
</dbReference>
<sequence>MISPQPQRPMRALRMRDENAAPQLPAGKTLHSRNKSTPALSTLMQVGGIKAAAAKRTVFGDVSNTTRQPVAKDDMQIAGKKKNLEVLKESTAVTVKETTKAGALSRPAQRPLANIASKENASKDTNEVASVNSKQVSIDTTLPASNVRKTLTKKASTTIFREPLQNPSIDTTIAPVPSRQPLPAQPSSFPNVDRASAQSQQPATIPEEEEKAESKNIAEDRYEYLDALEEQARVLEQERNEELAKVNGLNSLEQEEYWDEEDDEEYYDADGYTTARSLRSRGDNTTGGVTLVLAPRITAKTQRELEAARVFVEANLTAEDVEDEQWDTSMVAEYGDEIFEYMHSLEERMKPNANYMDHQAEIQWSMRSVLMDWLVQVHNRFTLLPETLFLAVNYVDRFLSCKVVSLGKLQLVGATALFVAAKYEEINCPSVQEIVYMVDGAYTADEVLKAERFMLSMLQFELGWPGPMSFLRRISKADDYDLETRTLSKYFLEITVMDERFVGCAPSFLSAGAHCLARFMLKKGDWSQSHVHYSGYTLTQLRQLISVILECCDNPQKHHAAVYEKYTDKRYKRASIFVEAEVSKGFSLPFVSRDSLASQTWRRKDSGRIGTSASIASFGNSHPGFQASHLPVAAPDTISPPSGCAQLYLLLGISFVTACWLSLYCEGSCRRRFVDPNALSLLESMWTHHCEAPSAGAMRTTESPAFCQPGFLAEAPRTLHTSYEEHLALLLDRPYAGLLVIVVLLGDEDGFLDISKHEVAMRVSHTDPDPYPSERVMADTQDPAQKDQHPLLASRPPVTDPITYLTIIEYNLSEENLPVLHQVLQDAELTSTIGWDLIHLLLPLLPLSEECLQDIAAKGNPRECVLKVTEALRLLEFDGPREDTDEDEDSAEINVSKPKASDVGLGESSTSPAFQPTAVPPLPVLKFEILLNILATLHRRVKTKYPSRFLSTSLQAVLLAYNRANTHIEDLTLSAVKFVKTLSGTKRPHLPSRRSSGQLLRTNTNQSEPDPEAQSDAPSSEETDLVNRLLQSFLTHILEDYVLSLASDDDVPGLSWASRLMEQYEPERIPNKPNYQKYADRFAKEEDLTSRVAIVGQILALAQDLGLKYEELVRTVMDPEDEKRGIPGTEDEPPATAADIPLSRTGALLLIAAHNVKQELYASAKQDESSSIAIFPGHATILANFVGTLGPQTVGMEPEALLDTILTFGLIALERNNVGEPKDDESFAQYLQTISLISANSPSPSLRGHAHYLTTTVLRSHPHDLVRLTFIRDTLEHCPYENLKASAVSWLKGETLEANSPHPQSSDDEDEHTNIFATPVALSTVAPFLWPDLSKHYSAETSLEDSWMQFRQELGFYVAALNFYYLLLQAQHLHSTLGIKELNESHSIQSHYLDVLKQTAARFQKELATGGGALVVEGEQALEQAKADVGLLEKVTEWVENAMKKV</sequence>
<feature type="region of interest" description="Disordered" evidence="6">
    <location>
        <begin position="986"/>
        <end position="1021"/>
    </location>
</feature>
<keyword evidence="3" id="KW-0131">Cell cycle</keyword>
<feature type="compositionally biased region" description="Polar residues" evidence="6">
    <location>
        <begin position="185"/>
        <end position="203"/>
    </location>
</feature>
<dbReference type="InterPro" id="IPR013877">
    <property type="entry name" value="YAP-bd/ALF4/Glomulin"/>
</dbReference>
<keyword evidence="2 4" id="KW-0195">Cyclin</keyword>
<feature type="region of interest" description="Disordered" evidence="6">
    <location>
        <begin position="764"/>
        <end position="795"/>
    </location>
</feature>
<feature type="domain" description="Cyclin-like" evidence="7">
    <location>
        <begin position="469"/>
        <end position="550"/>
    </location>
</feature>
<dbReference type="SMART" id="SM00385">
    <property type="entry name" value="CYCLIN"/>
    <property type="match status" value="2"/>
</dbReference>
<comment type="similarity">
    <text evidence="4">Belongs to the cyclin family.</text>
</comment>
<dbReference type="STRING" id="183478.A0A364NDH7"/>